<dbReference type="AlphaFoldDB" id="A0A817VSK9"/>
<evidence type="ECO:0000313" key="2">
    <source>
        <dbReference type="Proteomes" id="UP000663825"/>
    </source>
</evidence>
<evidence type="ECO:0000313" key="1">
    <source>
        <dbReference type="EMBL" id="CAF3346210.1"/>
    </source>
</evidence>
<reference evidence="1" key="1">
    <citation type="submission" date="2021-02" db="EMBL/GenBank/DDBJ databases">
        <authorList>
            <person name="Nowell W R."/>
        </authorList>
    </citation>
    <scope>NUCLEOTIDE SEQUENCE</scope>
</reference>
<proteinExistence type="predicted"/>
<dbReference type="EMBL" id="CAJNXB010003902">
    <property type="protein sequence ID" value="CAF3346210.1"/>
    <property type="molecule type" value="Genomic_DNA"/>
</dbReference>
<protein>
    <submittedName>
        <fullName evidence="1">Uncharacterized protein</fullName>
    </submittedName>
</protein>
<organism evidence="1 2">
    <name type="scientific">Rotaria socialis</name>
    <dbReference type="NCBI Taxonomy" id="392032"/>
    <lineage>
        <taxon>Eukaryota</taxon>
        <taxon>Metazoa</taxon>
        <taxon>Spiralia</taxon>
        <taxon>Gnathifera</taxon>
        <taxon>Rotifera</taxon>
        <taxon>Eurotatoria</taxon>
        <taxon>Bdelloidea</taxon>
        <taxon>Philodinida</taxon>
        <taxon>Philodinidae</taxon>
        <taxon>Rotaria</taxon>
    </lineage>
</organism>
<name>A0A817VSK9_9BILA</name>
<dbReference type="Proteomes" id="UP000663825">
    <property type="component" value="Unassembled WGS sequence"/>
</dbReference>
<sequence>MGGCISKNVRVGPQTQSSKEALFVRVRKEPVKKPIEPTSNNPTCPVNNSSFHQKYFDFNILAHYFPNRNNIIG</sequence>
<comment type="caution">
    <text evidence="1">The sequence shown here is derived from an EMBL/GenBank/DDBJ whole genome shotgun (WGS) entry which is preliminary data.</text>
</comment>
<accession>A0A817VSK9</accession>
<gene>
    <name evidence="1" type="ORF">TIS948_LOCUS22842</name>
</gene>